<accession>A0AAE0UHF4</accession>
<name>A0AAE0UHF4_9TELE</name>
<keyword evidence="2" id="KW-1185">Reference proteome</keyword>
<gene>
    <name evidence="1" type="ORF">QTP70_018052</name>
</gene>
<reference evidence="1" key="1">
    <citation type="submission" date="2023-06" db="EMBL/GenBank/DDBJ databases">
        <title>Male Hemibagrus guttatus genome.</title>
        <authorList>
            <person name="Bian C."/>
        </authorList>
    </citation>
    <scope>NUCLEOTIDE SEQUENCE</scope>
    <source>
        <strain evidence="1">Male_cb2023</strain>
        <tissue evidence="1">Muscle</tissue>
    </source>
</reference>
<proteinExistence type="predicted"/>
<protein>
    <submittedName>
        <fullName evidence="1">Uncharacterized protein</fullName>
    </submittedName>
</protein>
<sequence length="108" mass="11475">MGTRVCAQGSVLSTEVARQGLDDCGGIGLGTRGIARQALCSFMKLQNCITGAMGTPKLLGSPLCFNLYCVLSYIHTHLASIHNQNFLFIVGKKIVICLATANNQVTSE</sequence>
<evidence type="ECO:0000313" key="1">
    <source>
        <dbReference type="EMBL" id="KAK3506100.1"/>
    </source>
</evidence>
<dbReference type="EMBL" id="JAUCMX010000164">
    <property type="protein sequence ID" value="KAK3506100.1"/>
    <property type="molecule type" value="Genomic_DNA"/>
</dbReference>
<dbReference type="Proteomes" id="UP001274896">
    <property type="component" value="Unassembled WGS sequence"/>
</dbReference>
<evidence type="ECO:0000313" key="2">
    <source>
        <dbReference type="Proteomes" id="UP001274896"/>
    </source>
</evidence>
<comment type="caution">
    <text evidence="1">The sequence shown here is derived from an EMBL/GenBank/DDBJ whole genome shotgun (WGS) entry which is preliminary data.</text>
</comment>
<dbReference type="AlphaFoldDB" id="A0AAE0UHF4"/>
<organism evidence="1 2">
    <name type="scientific">Hemibagrus guttatus</name>
    <dbReference type="NCBI Taxonomy" id="175788"/>
    <lineage>
        <taxon>Eukaryota</taxon>
        <taxon>Metazoa</taxon>
        <taxon>Chordata</taxon>
        <taxon>Craniata</taxon>
        <taxon>Vertebrata</taxon>
        <taxon>Euteleostomi</taxon>
        <taxon>Actinopterygii</taxon>
        <taxon>Neopterygii</taxon>
        <taxon>Teleostei</taxon>
        <taxon>Ostariophysi</taxon>
        <taxon>Siluriformes</taxon>
        <taxon>Bagridae</taxon>
        <taxon>Hemibagrus</taxon>
    </lineage>
</organism>